<dbReference type="RefSeq" id="WP_107243288.1">
    <property type="nucleotide sequence ID" value="NZ_PYMJ01000013.1"/>
</dbReference>
<dbReference type="PANTHER" id="PTHR11771">
    <property type="entry name" value="LIPOXYGENASE"/>
    <property type="match status" value="1"/>
</dbReference>
<organism evidence="5 6">
    <name type="scientific">Photobacterium frigidiphilum</name>
    <dbReference type="NCBI Taxonomy" id="264736"/>
    <lineage>
        <taxon>Bacteria</taxon>
        <taxon>Pseudomonadati</taxon>
        <taxon>Pseudomonadota</taxon>
        <taxon>Gammaproteobacteria</taxon>
        <taxon>Vibrionales</taxon>
        <taxon>Vibrionaceae</taxon>
        <taxon>Photobacterium</taxon>
    </lineage>
</organism>
<dbReference type="Pfam" id="PF00305">
    <property type="entry name" value="Lipoxygenase"/>
    <property type="match status" value="1"/>
</dbReference>
<dbReference type="OrthoDB" id="5912511at2"/>
<dbReference type="AlphaFoldDB" id="A0A2T3JFI3"/>
<comment type="caution">
    <text evidence="5">The sequence shown here is derived from an EMBL/GenBank/DDBJ whole genome shotgun (WGS) entry which is preliminary data.</text>
</comment>
<name>A0A2T3JFI3_9GAMM</name>
<dbReference type="Gene3D" id="1.20.245.10">
    <property type="entry name" value="Lipoxygenase-1, Domain 5"/>
    <property type="match status" value="1"/>
</dbReference>
<proteinExistence type="predicted"/>
<dbReference type="GO" id="GO:0046872">
    <property type="term" value="F:metal ion binding"/>
    <property type="evidence" value="ECO:0007669"/>
    <property type="project" value="UniProtKB-KW"/>
</dbReference>
<keyword evidence="2" id="KW-0560">Oxidoreductase</keyword>
<keyword evidence="1" id="KW-0479">Metal-binding</keyword>
<evidence type="ECO:0000256" key="2">
    <source>
        <dbReference type="ARBA" id="ARBA00023002"/>
    </source>
</evidence>
<dbReference type="InterPro" id="IPR013819">
    <property type="entry name" value="LipOase_C"/>
</dbReference>
<dbReference type="PRINTS" id="PR00087">
    <property type="entry name" value="LIPOXYGENASE"/>
</dbReference>
<dbReference type="PROSITE" id="PS00081">
    <property type="entry name" value="LIPOXYGENASE_2"/>
    <property type="match status" value="1"/>
</dbReference>
<evidence type="ECO:0000256" key="3">
    <source>
        <dbReference type="SAM" id="MobiDB-lite"/>
    </source>
</evidence>
<evidence type="ECO:0000313" key="6">
    <source>
        <dbReference type="Proteomes" id="UP000240987"/>
    </source>
</evidence>
<dbReference type="GO" id="GO:0034440">
    <property type="term" value="P:lipid oxidation"/>
    <property type="evidence" value="ECO:0007669"/>
    <property type="project" value="InterPro"/>
</dbReference>
<evidence type="ECO:0000259" key="4">
    <source>
        <dbReference type="PROSITE" id="PS51393"/>
    </source>
</evidence>
<dbReference type="InterPro" id="IPR000907">
    <property type="entry name" value="LipOase"/>
</dbReference>
<dbReference type="EMBL" id="PYMJ01000013">
    <property type="protein sequence ID" value="PSU47665.1"/>
    <property type="molecule type" value="Genomic_DNA"/>
</dbReference>
<protein>
    <submittedName>
        <fullName evidence="5">Lipoxygenase</fullName>
    </submittedName>
</protein>
<feature type="region of interest" description="Disordered" evidence="3">
    <location>
        <begin position="1"/>
        <end position="30"/>
    </location>
</feature>
<feature type="compositionally biased region" description="Basic residues" evidence="3">
    <location>
        <begin position="1"/>
        <end position="10"/>
    </location>
</feature>
<keyword evidence="6" id="KW-1185">Reference proteome</keyword>
<feature type="domain" description="Lipoxygenase" evidence="4">
    <location>
        <begin position="10"/>
        <end position="614"/>
    </location>
</feature>
<dbReference type="Proteomes" id="UP000240987">
    <property type="component" value="Unassembled WGS sequence"/>
</dbReference>
<evidence type="ECO:0000313" key="5">
    <source>
        <dbReference type="EMBL" id="PSU47665.1"/>
    </source>
</evidence>
<sequence>MFNLFPRKHPSLPQNDSQRQQEKRHKQLDNTQGKYVWDLEHPNVAPVPMVKEVPKEADPTLIWGITVLKVLVPIVENLVANVKDAAELVDIKDGLGEVSEAIGNLKPGQQWTLITNTTEMLKSLVDLYLRLVRSEVKEYREDAGLEAYKDLFKKIPLPAVAEVFQQNDVFARYRVAGQNPMLIKGVSSLPDNFPVSEMGYQKVMGADDTLVEALAEKRIYLLDYYELEILVDNPQGPEKQVFAPIALFAIPKGDKSLTPVAIQGGQNKDDFSISYAIDSNDNSPEYWQWQAAMSLVQVADGNYHELFVHLGRTHLIIEAFTIATNRCLAESHPINVLLLPHFEGTLFINNSAAGSLIASGGPIDDIFGGKIESTQLAAGTDRLELDFYGYMLPNDLATRQVDNKDFLPDYPYRDDALLIWDAIQSWTTEYIDVYYANDAAVTDDYELTAWTESLMAEGSIKGFKPITTREQLSEVLTMVIFTSSAQHAAVNFPQSFLMSFAPAVTGAIWGKDPTNVQTKEAWLQNFPPMRESLEQLSLLQILGGVYYRQLGEYRTNNFPYLDWFEDDKITDEGGPLSQFQASLADIEKTINLQNETRQEYSFLLPSKIPPSINI</sequence>
<dbReference type="PROSITE" id="PS51393">
    <property type="entry name" value="LIPOXYGENASE_3"/>
    <property type="match status" value="1"/>
</dbReference>
<gene>
    <name evidence="5" type="ORF">C9J12_14005</name>
</gene>
<dbReference type="Gene3D" id="3.10.450.60">
    <property type="match status" value="1"/>
</dbReference>
<accession>A0A2T3JFI3</accession>
<dbReference type="InterPro" id="IPR020834">
    <property type="entry name" value="LipOase_CS"/>
</dbReference>
<dbReference type="GO" id="GO:0016702">
    <property type="term" value="F:oxidoreductase activity, acting on single donors with incorporation of molecular oxygen, incorporation of two atoms of oxygen"/>
    <property type="evidence" value="ECO:0007669"/>
    <property type="project" value="InterPro"/>
</dbReference>
<dbReference type="SUPFAM" id="SSF48484">
    <property type="entry name" value="Lipoxigenase"/>
    <property type="match status" value="1"/>
</dbReference>
<dbReference type="InterPro" id="IPR036226">
    <property type="entry name" value="LipOase_C_sf"/>
</dbReference>
<evidence type="ECO:0000256" key="1">
    <source>
        <dbReference type="ARBA" id="ARBA00022723"/>
    </source>
</evidence>
<reference evidence="5 6" key="1">
    <citation type="submission" date="2018-01" db="EMBL/GenBank/DDBJ databases">
        <title>Whole genome sequencing of Histamine producing bacteria.</title>
        <authorList>
            <person name="Butler K."/>
        </authorList>
    </citation>
    <scope>NUCLEOTIDE SEQUENCE [LARGE SCALE GENOMIC DNA]</scope>
    <source>
        <strain evidence="5 6">JCM 12947</strain>
    </source>
</reference>